<dbReference type="Proteomes" id="UP000785679">
    <property type="component" value="Unassembled WGS sequence"/>
</dbReference>
<feature type="transmembrane region" description="Helical" evidence="1">
    <location>
        <begin position="138"/>
        <end position="160"/>
    </location>
</feature>
<keyword evidence="1" id="KW-0472">Membrane</keyword>
<keyword evidence="1" id="KW-1133">Transmembrane helix</keyword>
<organism evidence="2 3">
    <name type="scientific">Halteria grandinella</name>
    <dbReference type="NCBI Taxonomy" id="5974"/>
    <lineage>
        <taxon>Eukaryota</taxon>
        <taxon>Sar</taxon>
        <taxon>Alveolata</taxon>
        <taxon>Ciliophora</taxon>
        <taxon>Intramacronucleata</taxon>
        <taxon>Spirotrichea</taxon>
        <taxon>Stichotrichia</taxon>
        <taxon>Sporadotrichida</taxon>
        <taxon>Halteriidae</taxon>
        <taxon>Halteria</taxon>
    </lineage>
</organism>
<gene>
    <name evidence="2" type="ORF">FGO68_gene12424</name>
</gene>
<keyword evidence="3" id="KW-1185">Reference proteome</keyword>
<keyword evidence="1" id="KW-0812">Transmembrane</keyword>
<sequence length="356" mass="40973">MAAFVLALTSFTPLIMFNIISQRRNGHITKREYFRKFNTITVGLKDLKLSQEAWHCISLFKWALTIIVLVQMREYPAQQIQILLVTSVAYQAYLIKVQPYDIALENKMCLYNESLVSIVLYFYIIATEYNKVIEMRDYSGYGILAAIGACVLVNLTKFIIEVYFEIRTKLPQIIRKCNNQQKVKKDLDQSSMVEMQTKSGGFGKNTLTGEGIKHLDANDLSDRPNLDYLFNNALKSSFVAAPQVPKVIENEFLQEDPRLETRALFDTLNPLQNLLNQRDVISVRYKPKLISLNPANFNNPASRYRVPKIQNPFDLTFENNSLQFSSTAEQKLKFNSSVESKKPVQLEHDGTCWREI</sequence>
<proteinExistence type="predicted"/>
<accession>A0A8J8P637</accession>
<reference evidence="2" key="1">
    <citation type="submission" date="2019-06" db="EMBL/GenBank/DDBJ databases">
        <authorList>
            <person name="Zheng W."/>
        </authorList>
    </citation>
    <scope>NUCLEOTIDE SEQUENCE</scope>
    <source>
        <strain evidence="2">QDHG01</strain>
    </source>
</reference>
<feature type="transmembrane region" description="Helical" evidence="1">
    <location>
        <begin position="109"/>
        <end position="126"/>
    </location>
</feature>
<comment type="caution">
    <text evidence="2">The sequence shown here is derived from an EMBL/GenBank/DDBJ whole genome shotgun (WGS) entry which is preliminary data.</text>
</comment>
<dbReference type="AlphaFoldDB" id="A0A8J8P637"/>
<evidence type="ECO:0000313" key="3">
    <source>
        <dbReference type="Proteomes" id="UP000785679"/>
    </source>
</evidence>
<name>A0A8J8P637_HALGN</name>
<dbReference type="EMBL" id="RRYP01000959">
    <property type="protein sequence ID" value="TNV86604.1"/>
    <property type="molecule type" value="Genomic_DNA"/>
</dbReference>
<evidence type="ECO:0000256" key="1">
    <source>
        <dbReference type="SAM" id="Phobius"/>
    </source>
</evidence>
<protein>
    <submittedName>
        <fullName evidence="2">Uncharacterized protein</fullName>
    </submittedName>
</protein>
<evidence type="ECO:0000313" key="2">
    <source>
        <dbReference type="EMBL" id="TNV86604.1"/>
    </source>
</evidence>